<feature type="transmembrane region" description="Helical" evidence="2">
    <location>
        <begin position="199"/>
        <end position="227"/>
    </location>
</feature>
<dbReference type="EMBL" id="MU157893">
    <property type="protein sequence ID" value="KAF9524779.1"/>
    <property type="molecule type" value="Genomic_DNA"/>
</dbReference>
<keyword evidence="2" id="KW-1133">Transmembrane helix</keyword>
<organism evidence="3 4">
    <name type="scientific">Crepidotus variabilis</name>
    <dbReference type="NCBI Taxonomy" id="179855"/>
    <lineage>
        <taxon>Eukaryota</taxon>
        <taxon>Fungi</taxon>
        <taxon>Dikarya</taxon>
        <taxon>Basidiomycota</taxon>
        <taxon>Agaricomycotina</taxon>
        <taxon>Agaricomycetes</taxon>
        <taxon>Agaricomycetidae</taxon>
        <taxon>Agaricales</taxon>
        <taxon>Agaricineae</taxon>
        <taxon>Crepidotaceae</taxon>
        <taxon>Crepidotus</taxon>
    </lineage>
</organism>
<feature type="compositionally biased region" description="Low complexity" evidence="1">
    <location>
        <begin position="39"/>
        <end position="57"/>
    </location>
</feature>
<evidence type="ECO:0000313" key="3">
    <source>
        <dbReference type="EMBL" id="KAF9524779.1"/>
    </source>
</evidence>
<feature type="transmembrane region" description="Helical" evidence="2">
    <location>
        <begin position="239"/>
        <end position="258"/>
    </location>
</feature>
<keyword evidence="2" id="KW-0472">Membrane</keyword>
<comment type="caution">
    <text evidence="3">The sequence shown here is derived from an EMBL/GenBank/DDBJ whole genome shotgun (WGS) entry which is preliminary data.</text>
</comment>
<keyword evidence="4" id="KW-1185">Reference proteome</keyword>
<proteinExistence type="predicted"/>
<evidence type="ECO:0000256" key="1">
    <source>
        <dbReference type="SAM" id="MobiDB-lite"/>
    </source>
</evidence>
<feature type="region of interest" description="Disordered" evidence="1">
    <location>
        <begin position="39"/>
        <end position="61"/>
    </location>
</feature>
<accession>A0A9P6JLK5</accession>
<name>A0A9P6JLK5_9AGAR</name>
<evidence type="ECO:0000313" key="4">
    <source>
        <dbReference type="Proteomes" id="UP000807306"/>
    </source>
</evidence>
<feature type="transmembrane region" description="Helical" evidence="2">
    <location>
        <begin position="126"/>
        <end position="144"/>
    </location>
</feature>
<reference evidence="3" key="1">
    <citation type="submission" date="2020-11" db="EMBL/GenBank/DDBJ databases">
        <authorList>
            <consortium name="DOE Joint Genome Institute"/>
            <person name="Ahrendt S."/>
            <person name="Riley R."/>
            <person name="Andreopoulos W."/>
            <person name="Labutti K."/>
            <person name="Pangilinan J."/>
            <person name="Ruiz-Duenas F.J."/>
            <person name="Barrasa J.M."/>
            <person name="Sanchez-Garcia M."/>
            <person name="Camarero S."/>
            <person name="Miyauchi S."/>
            <person name="Serrano A."/>
            <person name="Linde D."/>
            <person name="Babiker R."/>
            <person name="Drula E."/>
            <person name="Ayuso-Fernandez I."/>
            <person name="Pacheco R."/>
            <person name="Padilla G."/>
            <person name="Ferreira P."/>
            <person name="Barriuso J."/>
            <person name="Kellner H."/>
            <person name="Castanera R."/>
            <person name="Alfaro M."/>
            <person name="Ramirez L."/>
            <person name="Pisabarro A.G."/>
            <person name="Kuo A."/>
            <person name="Tritt A."/>
            <person name="Lipzen A."/>
            <person name="He G."/>
            <person name="Yan M."/>
            <person name="Ng V."/>
            <person name="Cullen D."/>
            <person name="Martin F."/>
            <person name="Rosso M.-N."/>
            <person name="Henrissat B."/>
            <person name="Hibbett D."/>
            <person name="Martinez A.T."/>
            <person name="Grigoriev I.V."/>
        </authorList>
    </citation>
    <scope>NUCLEOTIDE SEQUENCE</scope>
    <source>
        <strain evidence="3">CBS 506.95</strain>
    </source>
</reference>
<evidence type="ECO:0000256" key="2">
    <source>
        <dbReference type="SAM" id="Phobius"/>
    </source>
</evidence>
<keyword evidence="2" id="KW-0812">Transmembrane</keyword>
<dbReference type="AlphaFoldDB" id="A0A9P6JLK5"/>
<dbReference type="OrthoDB" id="3036455at2759"/>
<dbReference type="Proteomes" id="UP000807306">
    <property type="component" value="Unassembled WGS sequence"/>
</dbReference>
<sequence length="283" mass="30966">MHHISSNRSVKNLSVEATEEQKAQLPSTLSLPQITFQLQSSSPPHQSISITRQSSSSNLPDSKNRISVSNASLKILWLLLDNVLLLQMGSAYLIRFHEFALAADGGKDLPSIDDWRKEQQAEWNRLSTTLGLLAAMHAAILAISPQPPNLAYAFWLGGGTLSVCGLFIVQYFPIKAFSMTDEDIGFIVTNGNEIFNTTLLAAAIASPVIICLWAAVLFIAGMIDYIIESDLGGVKYRVFAAIPVGFGIGAVVMTMALGEIIDRRMKQKYYPDGLPHTDRNKAE</sequence>
<protein>
    <submittedName>
        <fullName evidence="3">Uncharacterized protein</fullName>
    </submittedName>
</protein>
<feature type="transmembrane region" description="Helical" evidence="2">
    <location>
        <begin position="150"/>
        <end position="169"/>
    </location>
</feature>
<gene>
    <name evidence="3" type="ORF">CPB83DRAFT_595015</name>
</gene>